<dbReference type="EMBL" id="AXCN02000691">
    <property type="status" value="NOT_ANNOTATED_CDS"/>
    <property type="molecule type" value="Genomic_DNA"/>
</dbReference>
<feature type="compositionally biased region" description="Basic and acidic residues" evidence="1">
    <location>
        <begin position="210"/>
        <end position="242"/>
    </location>
</feature>
<evidence type="ECO:0000313" key="2">
    <source>
        <dbReference type="EnsemblMetazoa" id="AFAF009987-PA"/>
    </source>
</evidence>
<sequence>MEQSFGYVSLSGQSAVGELLNPIDIPGRCDWCFPFQLFRCVLDRCFMLLDRFRLEFGCICCTLRLLLPVDIVLDPLMVPLSGFVDAFRSRFGWLRPVNRARWFHPQWSLFRRVKTARTEQERFPVHQPLESVFQPDALPVHEMGTGLGERTLGERSHQHQHAHDPSISEQRRPALINEQELIVVIAAGVLLVQIAQILQLERFPVAAPQQRHDPVEERESIDGGEHGDGECSGQREKDFRRAKDADSRRGFLAAVASAGDIVDIFKFAPAHDRLGAFCRQHSV</sequence>
<dbReference type="VEuPathDB" id="VectorBase:AFAF009987"/>
<accession>A0A182QH06</accession>
<reference evidence="3" key="1">
    <citation type="submission" date="2014-01" db="EMBL/GenBank/DDBJ databases">
        <title>The Genome Sequence of Anopheles farauti FAR1 (V2).</title>
        <authorList>
            <consortium name="The Broad Institute Genomics Platform"/>
            <person name="Neafsey D.E."/>
            <person name="Besansky N."/>
            <person name="Howell P."/>
            <person name="Walton C."/>
            <person name="Young S.K."/>
            <person name="Zeng Q."/>
            <person name="Gargeya S."/>
            <person name="Fitzgerald M."/>
            <person name="Haas B."/>
            <person name="Abouelleil A."/>
            <person name="Allen A.W."/>
            <person name="Alvarado L."/>
            <person name="Arachchi H.M."/>
            <person name="Berlin A.M."/>
            <person name="Chapman S.B."/>
            <person name="Gainer-Dewar J."/>
            <person name="Goldberg J."/>
            <person name="Griggs A."/>
            <person name="Gujja S."/>
            <person name="Hansen M."/>
            <person name="Howarth C."/>
            <person name="Imamovic A."/>
            <person name="Ireland A."/>
            <person name="Larimer J."/>
            <person name="McCowan C."/>
            <person name="Murphy C."/>
            <person name="Pearson M."/>
            <person name="Poon T.W."/>
            <person name="Priest M."/>
            <person name="Roberts A."/>
            <person name="Saif S."/>
            <person name="Shea T."/>
            <person name="Sisk P."/>
            <person name="Sykes S."/>
            <person name="Wortman J."/>
            <person name="Nusbaum C."/>
            <person name="Birren B."/>
        </authorList>
    </citation>
    <scope>NUCLEOTIDE SEQUENCE [LARGE SCALE GENOMIC DNA]</scope>
    <source>
        <strain evidence="3">FAR1</strain>
    </source>
</reference>
<evidence type="ECO:0000313" key="3">
    <source>
        <dbReference type="Proteomes" id="UP000075886"/>
    </source>
</evidence>
<organism evidence="2 3">
    <name type="scientific">Anopheles farauti</name>
    <dbReference type="NCBI Taxonomy" id="69004"/>
    <lineage>
        <taxon>Eukaryota</taxon>
        <taxon>Metazoa</taxon>
        <taxon>Ecdysozoa</taxon>
        <taxon>Arthropoda</taxon>
        <taxon>Hexapoda</taxon>
        <taxon>Insecta</taxon>
        <taxon>Pterygota</taxon>
        <taxon>Neoptera</taxon>
        <taxon>Endopterygota</taxon>
        <taxon>Diptera</taxon>
        <taxon>Nematocera</taxon>
        <taxon>Culicoidea</taxon>
        <taxon>Culicidae</taxon>
        <taxon>Anophelinae</taxon>
        <taxon>Anopheles</taxon>
    </lineage>
</organism>
<keyword evidence="3" id="KW-1185">Reference proteome</keyword>
<name>A0A182QH06_9DIPT</name>
<feature type="region of interest" description="Disordered" evidence="1">
    <location>
        <begin position="207"/>
        <end position="242"/>
    </location>
</feature>
<evidence type="ECO:0000256" key="1">
    <source>
        <dbReference type="SAM" id="MobiDB-lite"/>
    </source>
</evidence>
<protein>
    <submittedName>
        <fullName evidence="2">Uncharacterized protein</fullName>
    </submittedName>
</protein>
<dbReference type="AlphaFoldDB" id="A0A182QH06"/>
<dbReference type="EnsemblMetazoa" id="AFAF009987-RA">
    <property type="protein sequence ID" value="AFAF009987-PA"/>
    <property type="gene ID" value="AFAF009987"/>
</dbReference>
<reference evidence="2" key="2">
    <citation type="submission" date="2020-05" db="UniProtKB">
        <authorList>
            <consortium name="EnsemblMetazoa"/>
        </authorList>
    </citation>
    <scope>IDENTIFICATION</scope>
    <source>
        <strain evidence="2">FAR1</strain>
    </source>
</reference>
<dbReference type="Proteomes" id="UP000075886">
    <property type="component" value="Unassembled WGS sequence"/>
</dbReference>
<proteinExistence type="predicted"/>